<proteinExistence type="predicted"/>
<gene>
    <name evidence="2" type="ORF">EZS27_039925</name>
</gene>
<dbReference type="EC" id="3.1.11.6" evidence="2"/>
<dbReference type="Pfam" id="PF02601">
    <property type="entry name" value="Exonuc_VII_L"/>
    <property type="match status" value="2"/>
</dbReference>
<reference evidence="2" key="1">
    <citation type="submission" date="2019-03" db="EMBL/GenBank/DDBJ databases">
        <title>Single cell metagenomics reveals metabolic interactions within the superorganism composed of flagellate Streblomastix strix and complex community of Bacteroidetes bacteria on its surface.</title>
        <authorList>
            <person name="Treitli S.C."/>
            <person name="Kolisko M."/>
            <person name="Husnik F."/>
            <person name="Keeling P."/>
            <person name="Hampl V."/>
        </authorList>
    </citation>
    <scope>NUCLEOTIDE SEQUENCE</scope>
    <source>
        <strain evidence="2">STM</strain>
    </source>
</reference>
<accession>A0A5J4PI06</accession>
<dbReference type="GO" id="GO:0006308">
    <property type="term" value="P:DNA catabolic process"/>
    <property type="evidence" value="ECO:0007669"/>
    <property type="project" value="InterPro"/>
</dbReference>
<sequence>ATSDLSGFDTYLLAAACAQFTLPVITGIGHERDDTVPDMVAHTRVKTPTAAAEFLINQMNETAGNLASLAKLLKSSVSIRIEQEKKRLDFFRNRIPSLSLTYLSEAKFALLVAKNEVARAVTAALSSQKHRLDLLRQRISDTSPEHLLSRGYSITMKDGKVLTDASQLSAGDVFVTRLAKGKITGKVVDIDP</sequence>
<dbReference type="PANTHER" id="PTHR30008:SF0">
    <property type="entry name" value="EXODEOXYRIBONUCLEASE 7 LARGE SUBUNIT"/>
    <property type="match status" value="1"/>
</dbReference>
<name>A0A5J4PI06_9ZZZZ</name>
<dbReference type="EMBL" id="SNRY01008507">
    <property type="protein sequence ID" value="KAA6308401.1"/>
    <property type="molecule type" value="Genomic_DNA"/>
</dbReference>
<dbReference type="GO" id="GO:0009318">
    <property type="term" value="C:exodeoxyribonuclease VII complex"/>
    <property type="evidence" value="ECO:0007669"/>
    <property type="project" value="InterPro"/>
</dbReference>
<feature type="domain" description="Exonuclease VII large subunit C-terminal" evidence="1">
    <location>
        <begin position="110"/>
        <end position="184"/>
    </location>
</feature>
<comment type="caution">
    <text evidence="2">The sequence shown here is derived from an EMBL/GenBank/DDBJ whole genome shotgun (WGS) entry which is preliminary data.</text>
</comment>
<protein>
    <submittedName>
        <fullName evidence="2">Exodeoxyribonuclease 7 large subunit</fullName>
        <ecNumber evidence="2">3.1.11.6</ecNumber>
    </submittedName>
</protein>
<dbReference type="GO" id="GO:0008855">
    <property type="term" value="F:exodeoxyribonuclease VII activity"/>
    <property type="evidence" value="ECO:0007669"/>
    <property type="project" value="UniProtKB-EC"/>
</dbReference>
<keyword evidence="2" id="KW-0378">Hydrolase</keyword>
<dbReference type="AlphaFoldDB" id="A0A5J4PI06"/>
<organism evidence="2">
    <name type="scientific">termite gut metagenome</name>
    <dbReference type="NCBI Taxonomy" id="433724"/>
    <lineage>
        <taxon>unclassified sequences</taxon>
        <taxon>metagenomes</taxon>
        <taxon>organismal metagenomes</taxon>
    </lineage>
</organism>
<dbReference type="InterPro" id="IPR003753">
    <property type="entry name" value="Exonuc_VII_L"/>
</dbReference>
<evidence type="ECO:0000313" key="2">
    <source>
        <dbReference type="EMBL" id="KAA6308401.1"/>
    </source>
</evidence>
<dbReference type="PANTHER" id="PTHR30008">
    <property type="entry name" value="EXODEOXYRIBONUCLEASE 7 LARGE SUBUNIT"/>
    <property type="match status" value="1"/>
</dbReference>
<evidence type="ECO:0000259" key="1">
    <source>
        <dbReference type="Pfam" id="PF02601"/>
    </source>
</evidence>
<feature type="domain" description="Exonuclease VII large subunit C-terminal" evidence="1">
    <location>
        <begin position="2"/>
        <end position="100"/>
    </location>
</feature>
<dbReference type="InterPro" id="IPR020579">
    <property type="entry name" value="Exonuc_VII_lsu_C"/>
</dbReference>
<feature type="non-terminal residue" evidence="2">
    <location>
        <position position="1"/>
    </location>
</feature>